<dbReference type="Pfam" id="PF00155">
    <property type="entry name" value="Aminotran_1_2"/>
    <property type="match status" value="1"/>
</dbReference>
<name>A0A2A5W7Z2_9GAMM</name>
<keyword evidence="5 11" id="KW-0032">Aminotransferase</keyword>
<comment type="caution">
    <text evidence="13">The sequence shown here is derived from an EMBL/GenBank/DDBJ whole genome shotgun (WGS) entry which is preliminary data.</text>
</comment>
<dbReference type="InterPro" id="IPR001917">
    <property type="entry name" value="Aminotrans_II_pyridoxalP_BS"/>
</dbReference>
<evidence type="ECO:0000256" key="11">
    <source>
        <dbReference type="HAMAP-Rule" id="MF_01023"/>
    </source>
</evidence>
<feature type="modified residue" description="N6-(pyridoxal phosphate)lysine" evidence="11">
    <location>
        <position position="237"/>
    </location>
</feature>
<proteinExistence type="inferred from homology"/>
<keyword evidence="7 11" id="KW-0808">Transferase</keyword>
<keyword evidence="9 11" id="KW-0368">Histidine biosynthesis</keyword>
<dbReference type="NCBIfam" id="TIGR01141">
    <property type="entry name" value="hisC"/>
    <property type="match status" value="1"/>
</dbReference>
<reference evidence="13 14" key="1">
    <citation type="submission" date="2017-08" db="EMBL/GenBank/DDBJ databases">
        <title>Fine stratification of microbial communities through a metagenomic profile of the photic zone.</title>
        <authorList>
            <person name="Haro-Moreno J.M."/>
            <person name="Lopez-Perez M."/>
            <person name="De La Torre J."/>
            <person name="Picazo A."/>
            <person name="Camacho A."/>
            <person name="Rodriguez-Valera F."/>
        </authorList>
    </citation>
    <scope>NUCLEOTIDE SEQUENCE [LARGE SCALE GENOMIC DNA]</scope>
    <source>
        <strain evidence="13">MED-G28</strain>
    </source>
</reference>
<dbReference type="InterPro" id="IPR015424">
    <property type="entry name" value="PyrdxlP-dep_Trfase"/>
</dbReference>
<comment type="similarity">
    <text evidence="3 11">Belongs to the class-II pyridoxal-phosphate-dependent aminotransferase family. Histidinol-phosphate aminotransferase subfamily.</text>
</comment>
<keyword evidence="8 11" id="KW-0663">Pyridoxal phosphate</keyword>
<evidence type="ECO:0000256" key="1">
    <source>
        <dbReference type="ARBA" id="ARBA00001933"/>
    </source>
</evidence>
<dbReference type="InterPro" id="IPR015422">
    <property type="entry name" value="PyrdxlP-dep_Trfase_small"/>
</dbReference>
<evidence type="ECO:0000256" key="8">
    <source>
        <dbReference type="ARBA" id="ARBA00022898"/>
    </source>
</evidence>
<dbReference type="Gene3D" id="3.40.640.10">
    <property type="entry name" value="Type I PLP-dependent aspartate aminotransferase-like (Major domain)"/>
    <property type="match status" value="1"/>
</dbReference>
<comment type="cofactor">
    <cofactor evidence="1 11">
        <name>pyridoxal 5'-phosphate</name>
        <dbReference type="ChEBI" id="CHEBI:597326"/>
    </cofactor>
</comment>
<dbReference type="Proteomes" id="UP000219329">
    <property type="component" value="Unassembled WGS sequence"/>
</dbReference>
<dbReference type="CDD" id="cd00609">
    <property type="entry name" value="AAT_like"/>
    <property type="match status" value="1"/>
</dbReference>
<dbReference type="EC" id="2.6.1.9" evidence="11"/>
<dbReference type="UniPathway" id="UPA00031">
    <property type="reaction ID" value="UER00012"/>
</dbReference>
<gene>
    <name evidence="11" type="primary">hisC</name>
    <name evidence="13" type="ORF">CNF02_12160</name>
</gene>
<dbReference type="GO" id="GO:0000105">
    <property type="term" value="P:L-histidine biosynthetic process"/>
    <property type="evidence" value="ECO:0007669"/>
    <property type="project" value="UniProtKB-UniRule"/>
</dbReference>
<dbReference type="SUPFAM" id="SSF53383">
    <property type="entry name" value="PLP-dependent transferases"/>
    <property type="match status" value="1"/>
</dbReference>
<organism evidence="13 14">
    <name type="scientific">OM182 bacterium MED-G28</name>
    <dbReference type="NCBI Taxonomy" id="1986256"/>
    <lineage>
        <taxon>Bacteria</taxon>
        <taxon>Pseudomonadati</taxon>
        <taxon>Pseudomonadota</taxon>
        <taxon>Gammaproteobacteria</taxon>
        <taxon>OMG group</taxon>
        <taxon>OM182 clade</taxon>
    </lineage>
</organism>
<evidence type="ECO:0000256" key="2">
    <source>
        <dbReference type="ARBA" id="ARBA00005011"/>
    </source>
</evidence>
<evidence type="ECO:0000256" key="6">
    <source>
        <dbReference type="ARBA" id="ARBA00022605"/>
    </source>
</evidence>
<dbReference type="GO" id="GO:0030170">
    <property type="term" value="F:pyridoxal phosphate binding"/>
    <property type="evidence" value="ECO:0007669"/>
    <property type="project" value="InterPro"/>
</dbReference>
<evidence type="ECO:0000313" key="14">
    <source>
        <dbReference type="Proteomes" id="UP000219329"/>
    </source>
</evidence>
<evidence type="ECO:0000256" key="4">
    <source>
        <dbReference type="ARBA" id="ARBA00011738"/>
    </source>
</evidence>
<comment type="pathway">
    <text evidence="2 11">Amino-acid biosynthesis; L-histidine biosynthesis; L-histidine from 5-phospho-alpha-D-ribose 1-diphosphate: step 7/9.</text>
</comment>
<evidence type="ECO:0000259" key="12">
    <source>
        <dbReference type="Pfam" id="PF00155"/>
    </source>
</evidence>
<evidence type="ECO:0000256" key="3">
    <source>
        <dbReference type="ARBA" id="ARBA00007970"/>
    </source>
</evidence>
<dbReference type="AlphaFoldDB" id="A0A2A5W7Z2"/>
<evidence type="ECO:0000256" key="5">
    <source>
        <dbReference type="ARBA" id="ARBA00022576"/>
    </source>
</evidence>
<feature type="domain" description="Aminotransferase class I/classII large" evidence="12">
    <location>
        <begin position="70"/>
        <end position="372"/>
    </location>
</feature>
<dbReference type="InterPro" id="IPR005861">
    <property type="entry name" value="HisP_aminotrans"/>
</dbReference>
<evidence type="ECO:0000256" key="10">
    <source>
        <dbReference type="ARBA" id="ARBA00047481"/>
    </source>
</evidence>
<comment type="subunit">
    <text evidence="4 11">Homodimer.</text>
</comment>
<accession>A0A2A5W7Z2</accession>
<comment type="catalytic activity">
    <reaction evidence="10 11">
        <text>L-histidinol phosphate + 2-oxoglutarate = 3-(imidazol-4-yl)-2-oxopropyl phosphate + L-glutamate</text>
        <dbReference type="Rhea" id="RHEA:23744"/>
        <dbReference type="ChEBI" id="CHEBI:16810"/>
        <dbReference type="ChEBI" id="CHEBI:29985"/>
        <dbReference type="ChEBI" id="CHEBI:57766"/>
        <dbReference type="ChEBI" id="CHEBI:57980"/>
        <dbReference type="EC" id="2.6.1.9"/>
    </reaction>
</comment>
<keyword evidence="6 11" id="KW-0028">Amino-acid biosynthesis</keyword>
<dbReference type="PANTHER" id="PTHR42885:SF2">
    <property type="entry name" value="HISTIDINOL-PHOSPHATE AMINOTRANSFERASE"/>
    <property type="match status" value="1"/>
</dbReference>
<dbReference type="InterPro" id="IPR015421">
    <property type="entry name" value="PyrdxlP-dep_Trfase_major"/>
</dbReference>
<protein>
    <recommendedName>
        <fullName evidence="11">Histidinol-phosphate aminotransferase</fullName>
        <ecNumber evidence="11">2.6.1.9</ecNumber>
    </recommendedName>
    <alternativeName>
        <fullName evidence="11">Imidazole acetol-phosphate transaminase</fullName>
    </alternativeName>
</protein>
<dbReference type="InterPro" id="IPR004839">
    <property type="entry name" value="Aminotransferase_I/II_large"/>
</dbReference>
<dbReference type="EMBL" id="NTJZ01000017">
    <property type="protein sequence ID" value="PDH32407.1"/>
    <property type="molecule type" value="Genomic_DNA"/>
</dbReference>
<dbReference type="Gene3D" id="3.90.1150.10">
    <property type="entry name" value="Aspartate Aminotransferase, domain 1"/>
    <property type="match status" value="1"/>
</dbReference>
<dbReference type="PANTHER" id="PTHR42885">
    <property type="entry name" value="HISTIDINOL-PHOSPHATE AMINOTRANSFERASE-RELATED"/>
    <property type="match status" value="1"/>
</dbReference>
<dbReference type="HAMAP" id="MF_01023">
    <property type="entry name" value="HisC_aminotrans_2"/>
    <property type="match status" value="1"/>
</dbReference>
<evidence type="ECO:0000313" key="13">
    <source>
        <dbReference type="EMBL" id="PDH32407.1"/>
    </source>
</evidence>
<evidence type="ECO:0000256" key="7">
    <source>
        <dbReference type="ARBA" id="ARBA00022679"/>
    </source>
</evidence>
<sequence length="378" mass="42077">MLTLLSERNDKRITQKRKRRTRITMGLANKLAAPQIKKLVAYQSARRIGGIGNNYLNANESPYPAYQMPKQESWQRYPDFLPGDLTTKYGLYSGTPSDCVLTTRGADEGIDLLIRAFCEPNKDSIVINTPTYAMYDFIAEAHQVSISKIALTPGDFKLDVPAYGALTAQPKIIFLCHPNNPTGNLLSRQDVLALAKKYSDEAFVVVDEAYIEFTPSDSFALDIASTPNLIVLRTLSKAFSLAAVRIGFVLANSDVIQLLAKLIAPYPIPDPCARIALNSLSETGVSYMEAQRDRILFSKAEVEKKLKALSCVERVYPSVTNFLLVKFEDSVKAFDYLVEHGIILRDQAKQPGLENHLRISIGDDIDLQQMLDCLASFK</sequence>
<dbReference type="GO" id="GO:0004400">
    <property type="term" value="F:histidinol-phosphate transaminase activity"/>
    <property type="evidence" value="ECO:0007669"/>
    <property type="project" value="UniProtKB-UniRule"/>
</dbReference>
<evidence type="ECO:0000256" key="9">
    <source>
        <dbReference type="ARBA" id="ARBA00023102"/>
    </source>
</evidence>
<dbReference type="PROSITE" id="PS00599">
    <property type="entry name" value="AA_TRANSFER_CLASS_2"/>
    <property type="match status" value="1"/>
</dbReference>